<name>A0A7C4I1S1_CALS0</name>
<reference evidence="5" key="1">
    <citation type="journal article" date="2020" name="mSystems">
        <title>Genome- and Community-Level Interaction Insights into Carbon Utilization and Element Cycling Functions of Hydrothermarchaeota in Hydrothermal Sediment.</title>
        <authorList>
            <person name="Zhou Z."/>
            <person name="Liu Y."/>
            <person name="Xu W."/>
            <person name="Pan J."/>
            <person name="Luo Z.H."/>
            <person name="Li M."/>
        </authorList>
    </citation>
    <scope>NUCLEOTIDE SEQUENCE [LARGE SCALE GENOMIC DNA]</scope>
    <source>
        <strain evidence="6">SpSt-1073</strain>
        <strain evidence="5">SpSt-613</strain>
        <strain evidence="4">SpSt-669</strain>
    </source>
</reference>
<sequence length="390" mass="42268">MLRQALLYLMSGNEAIAHAVMDADVDVVAAYPITPQTTIVEKLSEYTSSGMLDAEFVPVESEHSALSVCVGASLTGARVFTATSSQGLALMHEILYIASGLRAPIVMAIANRALSAPINIHGDHSDVMGSRDAGWIQLFAENPQQAYDFTLMAYRVAEDNRVMLPVAVNVDGFTVSHCYEGVRVLGKEDAQAFLPRTPRPRLEYDTPITVGAMFSPTHYHVVKTEQAKALESSLNVVKEVFRSYPLREEGYDVVHVVNRSSPVMVVGLGGVMGTFRHLGRRMNVGVASLRLYRPFPAADLLPSLREAELIVVLDRAYSPGAPAPPLATDIKTLLHTAGLQTPVWSVVCGLGGHEIRLSMAEKLLQKALEAAREGAGANISFYLGEEVNRP</sequence>
<comment type="caution">
    <text evidence="5">The sequence shown here is derived from an EMBL/GenBank/DDBJ whole genome shotgun (WGS) entry which is preliminary data.</text>
</comment>
<dbReference type="PANTHER" id="PTHR32154">
    <property type="entry name" value="PYRUVATE-FLAVODOXIN OXIDOREDUCTASE-RELATED"/>
    <property type="match status" value="1"/>
</dbReference>
<keyword evidence="5" id="KW-0670">Pyruvate</keyword>
<dbReference type="Gene3D" id="3.40.50.970">
    <property type="match status" value="1"/>
</dbReference>
<accession>A0A7C4I1S1</accession>
<evidence type="ECO:0000256" key="1">
    <source>
        <dbReference type="ARBA" id="ARBA00023002"/>
    </source>
</evidence>
<gene>
    <name evidence="5" type="primary">porA</name>
    <name evidence="6" type="ORF">ENM30_01095</name>
    <name evidence="5" type="ORF">ENT82_03445</name>
    <name evidence="4" type="ORF">ENU43_06530</name>
</gene>
<dbReference type="GO" id="GO:0016491">
    <property type="term" value="F:oxidoreductase activity"/>
    <property type="evidence" value="ECO:0007669"/>
    <property type="project" value="UniProtKB-KW"/>
</dbReference>
<protein>
    <submittedName>
        <fullName evidence="5">Pyruvate ferredoxin oxidoreductase</fullName>
    </submittedName>
</protein>
<evidence type="ECO:0000259" key="2">
    <source>
        <dbReference type="Pfam" id="PF01855"/>
    </source>
</evidence>
<dbReference type="PANTHER" id="PTHR32154:SF30">
    <property type="entry name" value="2-OXOACID OXIDOREDUCTASE (FERREDOXIN)"/>
    <property type="match status" value="1"/>
</dbReference>
<dbReference type="InterPro" id="IPR029061">
    <property type="entry name" value="THDP-binding"/>
</dbReference>
<dbReference type="EMBL" id="DTCM01000079">
    <property type="protein sequence ID" value="HGL41302.1"/>
    <property type="molecule type" value="Genomic_DNA"/>
</dbReference>
<dbReference type="SUPFAM" id="SSF52922">
    <property type="entry name" value="TK C-terminal domain-like"/>
    <property type="match status" value="1"/>
</dbReference>
<dbReference type="InterPro" id="IPR002880">
    <property type="entry name" value="Pyrv_Fd/Flavodoxin_OxRdtase_N"/>
</dbReference>
<dbReference type="GO" id="GO:0006082">
    <property type="term" value="P:organic acid metabolic process"/>
    <property type="evidence" value="ECO:0007669"/>
    <property type="project" value="UniProtKB-ARBA"/>
</dbReference>
<dbReference type="EMBL" id="DTAD01000034">
    <property type="protein sequence ID" value="HGN90169.1"/>
    <property type="molecule type" value="Genomic_DNA"/>
</dbReference>
<dbReference type="FunFam" id="3.40.50.970:FF:000012">
    <property type="entry name" value="Pyruvate:ferredoxin (Flavodoxin) oxidoreductase"/>
    <property type="match status" value="1"/>
</dbReference>
<dbReference type="Pfam" id="PF17147">
    <property type="entry name" value="PFOR_II"/>
    <property type="match status" value="1"/>
</dbReference>
<evidence type="ECO:0000259" key="3">
    <source>
        <dbReference type="Pfam" id="PF17147"/>
    </source>
</evidence>
<dbReference type="InterPro" id="IPR050722">
    <property type="entry name" value="Pyruvate:ferred/Flavod_OxRd"/>
</dbReference>
<dbReference type="SUPFAM" id="SSF52518">
    <property type="entry name" value="Thiamin diphosphate-binding fold (THDP-binding)"/>
    <property type="match status" value="1"/>
</dbReference>
<keyword evidence="1" id="KW-0560">Oxidoreductase</keyword>
<dbReference type="InterPro" id="IPR033412">
    <property type="entry name" value="PFOR_II"/>
</dbReference>
<organism evidence="5">
    <name type="scientific">Caldiarchaeum subterraneum</name>
    <dbReference type="NCBI Taxonomy" id="311458"/>
    <lineage>
        <taxon>Archaea</taxon>
        <taxon>Nitrososphaerota</taxon>
        <taxon>Candidatus Caldarchaeales</taxon>
        <taxon>Candidatus Caldarchaeaceae</taxon>
        <taxon>Candidatus Caldarchaeum</taxon>
    </lineage>
</organism>
<proteinExistence type="predicted"/>
<dbReference type="GO" id="GO:0044272">
    <property type="term" value="P:sulfur compound biosynthetic process"/>
    <property type="evidence" value="ECO:0007669"/>
    <property type="project" value="UniProtKB-ARBA"/>
</dbReference>
<evidence type="ECO:0000313" key="5">
    <source>
        <dbReference type="EMBL" id="HGN90169.1"/>
    </source>
</evidence>
<dbReference type="InterPro" id="IPR009014">
    <property type="entry name" value="Transketo_C/PFOR_II"/>
</dbReference>
<dbReference type="Pfam" id="PF01855">
    <property type="entry name" value="POR_N"/>
    <property type="match status" value="1"/>
</dbReference>
<dbReference type="EMBL" id="DRXG01000018">
    <property type="protein sequence ID" value="HHN51888.1"/>
    <property type="molecule type" value="Genomic_DNA"/>
</dbReference>
<dbReference type="AlphaFoldDB" id="A0A7C4I1S1"/>
<evidence type="ECO:0000313" key="4">
    <source>
        <dbReference type="EMBL" id="HGL41302.1"/>
    </source>
</evidence>
<feature type="domain" description="Pyruvate flavodoxin/ferredoxin oxidoreductase pyrimidine binding" evidence="2">
    <location>
        <begin position="18"/>
        <end position="241"/>
    </location>
</feature>
<dbReference type="CDD" id="cd07034">
    <property type="entry name" value="TPP_PYR_PFOR_IOR-alpha_like"/>
    <property type="match status" value="1"/>
</dbReference>
<feature type="domain" description="Pyruvate:ferredoxin oxidoreductase core" evidence="3">
    <location>
        <begin position="264"/>
        <end position="357"/>
    </location>
</feature>
<dbReference type="GO" id="GO:0006979">
    <property type="term" value="P:response to oxidative stress"/>
    <property type="evidence" value="ECO:0007669"/>
    <property type="project" value="TreeGrafter"/>
</dbReference>
<dbReference type="Gene3D" id="3.40.50.920">
    <property type="match status" value="1"/>
</dbReference>
<evidence type="ECO:0000313" key="6">
    <source>
        <dbReference type="EMBL" id="HHN51888.1"/>
    </source>
</evidence>